<dbReference type="AlphaFoldDB" id="A0A8X6WR34"/>
<dbReference type="Proteomes" id="UP000886998">
    <property type="component" value="Unassembled WGS sequence"/>
</dbReference>
<evidence type="ECO:0000256" key="1">
    <source>
        <dbReference type="SAM" id="MobiDB-lite"/>
    </source>
</evidence>
<organism evidence="2 3">
    <name type="scientific">Trichonephila inaurata madagascariensis</name>
    <dbReference type="NCBI Taxonomy" id="2747483"/>
    <lineage>
        <taxon>Eukaryota</taxon>
        <taxon>Metazoa</taxon>
        <taxon>Ecdysozoa</taxon>
        <taxon>Arthropoda</taxon>
        <taxon>Chelicerata</taxon>
        <taxon>Arachnida</taxon>
        <taxon>Araneae</taxon>
        <taxon>Araneomorphae</taxon>
        <taxon>Entelegynae</taxon>
        <taxon>Araneoidea</taxon>
        <taxon>Nephilidae</taxon>
        <taxon>Trichonephila</taxon>
        <taxon>Trichonephila inaurata</taxon>
    </lineage>
</organism>
<accession>A0A8X6WR34</accession>
<gene>
    <name evidence="2" type="ORF">TNIN_455601</name>
</gene>
<feature type="region of interest" description="Disordered" evidence="1">
    <location>
        <begin position="43"/>
        <end position="79"/>
    </location>
</feature>
<protein>
    <submittedName>
        <fullName evidence="2">Uncharacterized protein</fullName>
    </submittedName>
</protein>
<keyword evidence="3" id="KW-1185">Reference proteome</keyword>
<reference evidence="2" key="1">
    <citation type="submission" date="2020-08" db="EMBL/GenBank/DDBJ databases">
        <title>Multicomponent nature underlies the extraordinary mechanical properties of spider dragline silk.</title>
        <authorList>
            <person name="Kono N."/>
            <person name="Nakamura H."/>
            <person name="Mori M."/>
            <person name="Yoshida Y."/>
            <person name="Ohtoshi R."/>
            <person name="Malay A.D."/>
            <person name="Moran D.A.P."/>
            <person name="Tomita M."/>
            <person name="Numata K."/>
            <person name="Arakawa K."/>
        </authorList>
    </citation>
    <scope>NUCLEOTIDE SEQUENCE</scope>
</reference>
<name>A0A8X6WR34_9ARAC</name>
<evidence type="ECO:0000313" key="3">
    <source>
        <dbReference type="Proteomes" id="UP000886998"/>
    </source>
</evidence>
<comment type="caution">
    <text evidence="2">The sequence shown here is derived from an EMBL/GenBank/DDBJ whole genome shotgun (WGS) entry which is preliminary data.</text>
</comment>
<sequence>MNVYKIVCPSPRGTIAAEERTVRSDVSSQKIGPYHLHSRLKFGGEREQSRITAEFSPTAAAARDQLTRKEHSERRNQIA</sequence>
<proteinExistence type="predicted"/>
<dbReference type="EMBL" id="BMAV01001141">
    <property type="protein sequence ID" value="GFY39027.1"/>
    <property type="molecule type" value="Genomic_DNA"/>
</dbReference>
<feature type="compositionally biased region" description="Basic and acidic residues" evidence="1">
    <location>
        <begin position="65"/>
        <end position="79"/>
    </location>
</feature>
<evidence type="ECO:0000313" key="2">
    <source>
        <dbReference type="EMBL" id="GFY39027.1"/>
    </source>
</evidence>